<accession>A0A645IQT3</accession>
<dbReference type="EMBL" id="VSSQ01120173">
    <property type="protein sequence ID" value="MPN53252.1"/>
    <property type="molecule type" value="Genomic_DNA"/>
</dbReference>
<protein>
    <submittedName>
        <fullName evidence="1">Uncharacterized protein</fullName>
    </submittedName>
</protein>
<name>A0A645IQT3_9ZZZZ</name>
<gene>
    <name evidence="1" type="ORF">SDC9_200916</name>
</gene>
<organism evidence="1">
    <name type="scientific">bioreactor metagenome</name>
    <dbReference type="NCBI Taxonomy" id="1076179"/>
    <lineage>
        <taxon>unclassified sequences</taxon>
        <taxon>metagenomes</taxon>
        <taxon>ecological metagenomes</taxon>
    </lineage>
</organism>
<sequence>MASIFQVEQIRRIFAGDYTSEASKVPAIEIGKKYYAKSTNGNTYSRTAYMPDSCHAYYLVTNDAVQTVIYAVTSNIGVGLDAGVNSYEDHGKISTIWQVKDIGYILM</sequence>
<proteinExistence type="predicted"/>
<evidence type="ECO:0000313" key="1">
    <source>
        <dbReference type="EMBL" id="MPN53252.1"/>
    </source>
</evidence>
<reference evidence="1" key="1">
    <citation type="submission" date="2019-08" db="EMBL/GenBank/DDBJ databases">
        <authorList>
            <person name="Kucharzyk K."/>
            <person name="Murdoch R.W."/>
            <person name="Higgins S."/>
            <person name="Loffler F."/>
        </authorList>
    </citation>
    <scope>NUCLEOTIDE SEQUENCE</scope>
</reference>
<comment type="caution">
    <text evidence="1">The sequence shown here is derived from an EMBL/GenBank/DDBJ whole genome shotgun (WGS) entry which is preliminary data.</text>
</comment>
<dbReference type="AlphaFoldDB" id="A0A645IQT3"/>